<proteinExistence type="predicted"/>
<feature type="region of interest" description="Disordered" evidence="1">
    <location>
        <begin position="280"/>
        <end position="444"/>
    </location>
</feature>
<reference evidence="2" key="1">
    <citation type="journal article" date="2021" name="Genome Biol. Evol.">
        <title>The assembled and annotated genome of the fairy-ring fungus Marasmius oreades.</title>
        <authorList>
            <person name="Hiltunen M."/>
            <person name="Ament-Velasquez S.L."/>
            <person name="Johannesson H."/>
        </authorList>
    </citation>
    <scope>NUCLEOTIDE SEQUENCE</scope>
    <source>
        <strain evidence="2">03SP1</strain>
    </source>
</reference>
<sequence>MEVTPDIGASSEGLSTAASRPSNAGNLESGRDWAMSSETEELFNMELPHALEFDSRKSDDATGTVKEGKKRAAHNDPLEESDAEDESEFSTNAHNGMPGVNGMAKAKPAAKKLKLEEPSNARNPPCWRCREADIPCLGNKTRSSCNACFHHHWKCATNPPSMKGKKPKNNTISANALKHLLWHPQTVGSNNTGSKVVGEKGNPTSYSTVSGKTSTVTNSASKSAPASSKDMVSVSAPTAKGKEKAKISELVQPSGPSMSCTSSGLPVLILAPPSVSAPTLRLGPPTPLPASISTESSMSASASASASSSRHNRNRTRRQESAGISKSSREKPVAPTFSDYAGEKVSDRILDWPGHTKTRSNPRRSARPARKEFDADTDEEEEEQGEEKRRHSAADKGKQKAHEPGDISELSSPPSSIGSTPDPSSSLFPTGALEPRPLPTTSTLPTVVTTLNALTSMVKTMRTDLGEVKDTTASLSGSKSTLDWGITLDKLNRQEKLINQQSKVLEAQGEMIRAMAKSMMELMGEKFVFDFDVDEGTGGGGRCTGDASEAVETALRPVGNDTSMNQASTPHTSGQDNGKAVEQADRPLVVDTATNRGSVYVPSKPIPVRKASSGSTPSSLTSTTTVITTQPHELPPPRATSFMRPQQKPAVPQEPRNQLSTPKPAVVGEPSVASSSLLLRPSSANEERPHFSTAHWSQTRVHDDSDEERDELLDDTPIKPSLKQGWVKTQMMALR</sequence>
<feature type="region of interest" description="Disordered" evidence="1">
    <location>
        <begin position="185"/>
        <end position="259"/>
    </location>
</feature>
<feature type="compositionally biased region" description="Acidic residues" evidence="1">
    <location>
        <begin position="375"/>
        <end position="385"/>
    </location>
</feature>
<feature type="compositionally biased region" description="Acidic residues" evidence="1">
    <location>
        <begin position="704"/>
        <end position="714"/>
    </location>
</feature>
<feature type="compositionally biased region" description="Basic and acidic residues" evidence="1">
    <location>
        <begin position="341"/>
        <end position="350"/>
    </location>
</feature>
<evidence type="ECO:0000256" key="1">
    <source>
        <dbReference type="SAM" id="MobiDB-lite"/>
    </source>
</evidence>
<protein>
    <recommendedName>
        <fullName evidence="4">Zn(2)-C6 fungal-type domain-containing protein</fullName>
    </recommendedName>
</protein>
<gene>
    <name evidence="2" type="ORF">E1B28_002785</name>
</gene>
<feature type="compositionally biased region" description="Low complexity" evidence="1">
    <location>
        <begin position="219"/>
        <end position="229"/>
    </location>
</feature>
<feature type="compositionally biased region" description="Polar residues" evidence="1">
    <location>
        <begin position="202"/>
        <end position="218"/>
    </location>
</feature>
<dbReference type="RefSeq" id="XP_043003335.1">
    <property type="nucleotide sequence ID" value="XM_043159730.1"/>
</dbReference>
<dbReference type="EMBL" id="CM032190">
    <property type="protein sequence ID" value="KAG7086864.1"/>
    <property type="molecule type" value="Genomic_DNA"/>
</dbReference>
<feature type="compositionally biased region" description="Basic and acidic residues" evidence="1">
    <location>
        <begin position="386"/>
        <end position="405"/>
    </location>
</feature>
<feature type="compositionally biased region" description="Low complexity" evidence="1">
    <location>
        <begin position="612"/>
        <end position="629"/>
    </location>
</feature>
<feature type="compositionally biased region" description="Low complexity" evidence="1">
    <location>
        <begin position="280"/>
        <end position="309"/>
    </location>
</feature>
<dbReference type="OrthoDB" id="3069963at2759"/>
<feature type="compositionally biased region" description="Low complexity" evidence="1">
    <location>
        <begin position="408"/>
        <end position="426"/>
    </location>
</feature>
<keyword evidence="3" id="KW-1185">Reference proteome</keyword>
<feature type="compositionally biased region" description="Basic residues" evidence="1">
    <location>
        <begin position="356"/>
        <end position="368"/>
    </location>
</feature>
<dbReference type="AlphaFoldDB" id="A0A9P7RND9"/>
<feature type="region of interest" description="Disordered" evidence="1">
    <location>
        <begin position="1"/>
        <end position="108"/>
    </location>
</feature>
<feature type="compositionally biased region" description="Polar residues" evidence="1">
    <location>
        <begin position="12"/>
        <end position="26"/>
    </location>
</feature>
<feature type="compositionally biased region" description="Polar residues" evidence="1">
    <location>
        <begin position="560"/>
        <end position="576"/>
    </location>
</feature>
<dbReference type="GeneID" id="66071861"/>
<accession>A0A9P7RND9</accession>
<comment type="caution">
    <text evidence="2">The sequence shown here is derived from an EMBL/GenBank/DDBJ whole genome shotgun (WGS) entry which is preliminary data.</text>
</comment>
<name>A0A9P7RND9_9AGAR</name>
<feature type="compositionally biased region" description="Acidic residues" evidence="1">
    <location>
        <begin position="78"/>
        <end position="88"/>
    </location>
</feature>
<evidence type="ECO:0008006" key="4">
    <source>
        <dbReference type="Google" id="ProtNLM"/>
    </source>
</evidence>
<feature type="compositionally biased region" description="Low complexity" evidence="1">
    <location>
        <begin position="670"/>
        <end position="684"/>
    </location>
</feature>
<organism evidence="2 3">
    <name type="scientific">Marasmius oreades</name>
    <name type="common">fairy-ring Marasmius</name>
    <dbReference type="NCBI Taxonomy" id="181124"/>
    <lineage>
        <taxon>Eukaryota</taxon>
        <taxon>Fungi</taxon>
        <taxon>Dikarya</taxon>
        <taxon>Basidiomycota</taxon>
        <taxon>Agaricomycotina</taxon>
        <taxon>Agaricomycetes</taxon>
        <taxon>Agaricomycetidae</taxon>
        <taxon>Agaricales</taxon>
        <taxon>Marasmiineae</taxon>
        <taxon>Marasmiaceae</taxon>
        <taxon>Marasmius</taxon>
    </lineage>
</organism>
<feature type="region of interest" description="Disordered" evidence="1">
    <location>
        <begin position="558"/>
        <end position="717"/>
    </location>
</feature>
<evidence type="ECO:0000313" key="3">
    <source>
        <dbReference type="Proteomes" id="UP001049176"/>
    </source>
</evidence>
<evidence type="ECO:0000313" key="2">
    <source>
        <dbReference type="EMBL" id="KAG7086864.1"/>
    </source>
</evidence>
<feature type="compositionally biased region" description="Basic and acidic residues" evidence="1">
    <location>
        <begin position="49"/>
        <end position="60"/>
    </location>
</feature>
<dbReference type="Proteomes" id="UP001049176">
    <property type="component" value="Chromosome 10"/>
</dbReference>
<dbReference type="KEGG" id="more:E1B28_002785"/>